<keyword evidence="1" id="KW-0812">Transmembrane</keyword>
<name>Q3L9X5_RHOE4</name>
<dbReference type="KEGG" id="rer:RER_pREL1-00450"/>
<reference evidence="2 3" key="2">
    <citation type="journal article" date="2006" name="Environ. Microbiol.">
        <title>Sequence analysis of three plasmids harboured in Rhodococcus erythropolis strain PR4.</title>
        <authorList>
            <person name="Sekine M."/>
            <person name="Tanikawa S."/>
            <person name="Omata S."/>
            <person name="Saito M."/>
            <person name="Fujisawa T."/>
            <person name="Tsukatani N."/>
            <person name="Tajima T."/>
            <person name="Sekigawa T."/>
            <person name="Kosugi H."/>
            <person name="Matsuo Y."/>
            <person name="Nishiko R."/>
            <person name="Imamura K."/>
            <person name="Ito M."/>
            <person name="Narita H."/>
            <person name="Tago S."/>
            <person name="Fujita N."/>
            <person name="Harayama S."/>
        </authorList>
    </citation>
    <scope>NUCLEOTIDE SEQUENCE [LARGE SCALE GENOMIC DNA]</scope>
    <source>
        <strain evidence="3">PR4 / NBRC 100887</strain>
        <plasmid evidence="2 3">pREL1</plasmid>
    </source>
</reference>
<dbReference type="HOGENOM" id="CLU_2495808_0_0_11"/>
<proteinExistence type="predicted"/>
<dbReference type="AlphaFoldDB" id="Q3L9X5"/>
<evidence type="ECO:0000313" key="2">
    <source>
        <dbReference type="EMBL" id="BAE45988.1"/>
    </source>
</evidence>
<dbReference type="EMBL" id="AP008931">
    <property type="protein sequence ID" value="BAE45988.1"/>
    <property type="molecule type" value="Genomic_DNA"/>
</dbReference>
<keyword evidence="2" id="KW-0614">Plasmid</keyword>
<accession>Q3L9X5</accession>
<protein>
    <submittedName>
        <fullName evidence="2">Hypothetical membrane protein</fullName>
    </submittedName>
</protein>
<reference evidence="3" key="1">
    <citation type="submission" date="2005-03" db="EMBL/GenBank/DDBJ databases">
        <title>Comparison of the complete genome sequences of Rhodococcus erythropolis PR4 and Rhodococcus opacus B4.</title>
        <authorList>
            <person name="Takarada H."/>
            <person name="Sekine M."/>
            <person name="Hosoyama A."/>
            <person name="Yamada R."/>
            <person name="Fujisawa T."/>
            <person name="Omata S."/>
            <person name="Shimizu A."/>
            <person name="Tsukatani N."/>
            <person name="Tanikawa S."/>
            <person name="Fujita N."/>
            <person name="Harayama S."/>
        </authorList>
    </citation>
    <scope>NUCLEOTIDE SEQUENCE [LARGE SCALE GENOMIC DNA]</scope>
    <source>
        <strain evidence="3">PR4 / NBRC 100887</strain>
        <plasmid evidence="3">pREL1</plasmid>
    </source>
</reference>
<geneLocation type="plasmid" evidence="2 3">
    <name>pREL1</name>
</geneLocation>
<feature type="transmembrane region" description="Helical" evidence="1">
    <location>
        <begin position="39"/>
        <end position="72"/>
    </location>
</feature>
<gene>
    <name evidence="2" type="ordered locus">RER_pREL1-00450</name>
</gene>
<keyword evidence="1" id="KW-0472">Membrane</keyword>
<dbReference type="Proteomes" id="UP000002204">
    <property type="component" value="Plasmid pREL1"/>
</dbReference>
<organism evidence="2 3">
    <name type="scientific">Rhodococcus erythropolis (strain PR4 / NBRC 100887)</name>
    <dbReference type="NCBI Taxonomy" id="234621"/>
    <lineage>
        <taxon>Bacteria</taxon>
        <taxon>Bacillati</taxon>
        <taxon>Actinomycetota</taxon>
        <taxon>Actinomycetes</taxon>
        <taxon>Mycobacteriales</taxon>
        <taxon>Nocardiaceae</taxon>
        <taxon>Rhodococcus</taxon>
        <taxon>Rhodococcus erythropolis group</taxon>
    </lineage>
</organism>
<keyword evidence="1" id="KW-1133">Transmembrane helix</keyword>
<sequence length="86" mass="9119">MMTILTAVAILLLFGMLLLIILGGGTPLEEVILWAGWSVMVLALSFCVLGPFWGAVAAVGVVALAGGASYVYHYATFRRDCSLLNE</sequence>
<evidence type="ECO:0000313" key="3">
    <source>
        <dbReference type="Proteomes" id="UP000002204"/>
    </source>
</evidence>
<evidence type="ECO:0000256" key="1">
    <source>
        <dbReference type="SAM" id="Phobius"/>
    </source>
</evidence>